<sequence>MMATNTLNNWTVEAVLEESFRNAVILQEAYICEVLDKKCTSTLVKEVPKVFPMLQHRHLRRVRTKDGVMHILICLASQVKDINSVFELLKLSSINIECLGPPELHKVSDSPPLTRAQFIEGSQHWPSSFHEDKQLERVLKGELFPIEDLKRIEQHMVEAIKMAEIARSNGYYAMGVVVVDPSDDEIMVKCHSLCPVDASNINSVELHPLQHTPMIAIDLVARGQGGGIWKYDTNKFYCKSNPTKAHDKEGPYLCTGYDVYLTKEPCIMCSMGLLHSRIGRVFYGEASKEGALGSRYKLHVQQGLNHHFKVFRGILSNKCKALEMS</sequence>
<dbReference type="InterPro" id="IPR002125">
    <property type="entry name" value="CMP_dCMP_dom"/>
</dbReference>
<dbReference type="PANTHER" id="PTHR11079">
    <property type="entry name" value="CYTOSINE DEAMINASE FAMILY MEMBER"/>
    <property type="match status" value="1"/>
</dbReference>
<evidence type="ECO:0000256" key="2">
    <source>
        <dbReference type="ARBA" id="ARBA00038160"/>
    </source>
</evidence>
<dbReference type="GO" id="GO:0005634">
    <property type="term" value="C:nucleus"/>
    <property type="evidence" value="ECO:0007669"/>
    <property type="project" value="TreeGrafter"/>
</dbReference>
<protein>
    <recommendedName>
        <fullName evidence="3">CMP/dCMP-type deaminase domain-containing protein</fullName>
    </recommendedName>
</protein>
<dbReference type="InterPro" id="IPR016193">
    <property type="entry name" value="Cytidine_deaminase-like"/>
</dbReference>
<dbReference type="AlphaFoldDB" id="A0A8S4N5S9"/>
<dbReference type="Proteomes" id="UP000749559">
    <property type="component" value="Unassembled WGS sequence"/>
</dbReference>
<dbReference type="SUPFAM" id="SSF53927">
    <property type="entry name" value="Cytidine deaminase-like"/>
    <property type="match status" value="1"/>
</dbReference>
<dbReference type="PROSITE" id="PS51747">
    <property type="entry name" value="CYT_DCMP_DEAMINASES_2"/>
    <property type="match status" value="1"/>
</dbReference>
<evidence type="ECO:0000259" key="3">
    <source>
        <dbReference type="PROSITE" id="PS51747"/>
    </source>
</evidence>
<gene>
    <name evidence="4" type="ORF">OFUS_LOCUS3202</name>
</gene>
<organism evidence="4 5">
    <name type="scientific">Owenia fusiformis</name>
    <name type="common">Polychaete worm</name>
    <dbReference type="NCBI Taxonomy" id="6347"/>
    <lineage>
        <taxon>Eukaryota</taxon>
        <taxon>Metazoa</taxon>
        <taxon>Spiralia</taxon>
        <taxon>Lophotrochozoa</taxon>
        <taxon>Annelida</taxon>
        <taxon>Polychaeta</taxon>
        <taxon>Sedentaria</taxon>
        <taxon>Canalipalpata</taxon>
        <taxon>Sabellida</taxon>
        <taxon>Oweniida</taxon>
        <taxon>Oweniidae</taxon>
        <taxon>Owenia</taxon>
    </lineage>
</organism>
<accession>A0A8S4N5S9</accession>
<comment type="similarity">
    <text evidence="2">Belongs to the cytidine and deoxycytidylate deaminase family. ADAT3 subfamily.</text>
</comment>
<feature type="domain" description="CMP/dCMP-type deaminase" evidence="3">
    <location>
        <begin position="150"/>
        <end position="311"/>
    </location>
</feature>
<evidence type="ECO:0000256" key="1">
    <source>
        <dbReference type="ARBA" id="ARBA00022694"/>
    </source>
</evidence>
<dbReference type="OrthoDB" id="3180714at2759"/>
<dbReference type="GO" id="GO:0052717">
    <property type="term" value="F:tRNA-specific adenosine-34 deaminase activity"/>
    <property type="evidence" value="ECO:0007669"/>
    <property type="project" value="TreeGrafter"/>
</dbReference>
<dbReference type="GO" id="GO:0008033">
    <property type="term" value="P:tRNA processing"/>
    <property type="evidence" value="ECO:0007669"/>
    <property type="project" value="UniProtKB-KW"/>
</dbReference>
<proteinExistence type="inferred from homology"/>
<dbReference type="Pfam" id="PF00383">
    <property type="entry name" value="dCMP_cyt_deam_1"/>
    <property type="match status" value="1"/>
</dbReference>
<name>A0A8S4N5S9_OWEFU</name>
<dbReference type="CDD" id="cd01285">
    <property type="entry name" value="nucleoside_deaminase"/>
    <property type="match status" value="1"/>
</dbReference>
<evidence type="ECO:0000313" key="4">
    <source>
        <dbReference type="EMBL" id="CAH1775970.1"/>
    </source>
</evidence>
<dbReference type="Gene3D" id="3.40.140.10">
    <property type="entry name" value="Cytidine Deaminase, domain 2"/>
    <property type="match status" value="1"/>
</dbReference>
<comment type="caution">
    <text evidence="4">The sequence shown here is derived from an EMBL/GenBank/DDBJ whole genome shotgun (WGS) entry which is preliminary data.</text>
</comment>
<dbReference type="PANTHER" id="PTHR11079:SF156">
    <property type="entry name" value="INACTIVE TRNA-SPECIFIC ADENOSINE DEAMINASE-LIKE PROTEIN 3-RELATED"/>
    <property type="match status" value="1"/>
</dbReference>
<dbReference type="GO" id="GO:0005737">
    <property type="term" value="C:cytoplasm"/>
    <property type="evidence" value="ECO:0007669"/>
    <property type="project" value="TreeGrafter"/>
</dbReference>
<keyword evidence="1" id="KW-0819">tRNA processing</keyword>
<dbReference type="EMBL" id="CAIIXF020000001">
    <property type="protein sequence ID" value="CAH1775970.1"/>
    <property type="molecule type" value="Genomic_DNA"/>
</dbReference>
<evidence type="ECO:0000313" key="5">
    <source>
        <dbReference type="Proteomes" id="UP000749559"/>
    </source>
</evidence>
<reference evidence="4" key="1">
    <citation type="submission" date="2022-03" db="EMBL/GenBank/DDBJ databases">
        <authorList>
            <person name="Martin C."/>
        </authorList>
    </citation>
    <scope>NUCLEOTIDE SEQUENCE</scope>
</reference>
<keyword evidence="5" id="KW-1185">Reference proteome</keyword>